<dbReference type="PANTHER" id="PTHR31791">
    <property type="entry name" value="FRIGIDA-LIKE PROTEIN 3-RELATED"/>
    <property type="match status" value="1"/>
</dbReference>
<dbReference type="InterPro" id="IPR012474">
    <property type="entry name" value="Frigida"/>
</dbReference>
<dbReference type="Proteomes" id="UP000811246">
    <property type="component" value="Chromosome 11"/>
</dbReference>
<dbReference type="PANTHER" id="PTHR31791:SF47">
    <property type="entry name" value="INACTIVE FRIGIDA-LIKE PROTEIN 2"/>
    <property type="match status" value="1"/>
</dbReference>
<reference evidence="7" key="1">
    <citation type="submission" date="2021-01" db="EMBL/GenBank/DDBJ databases">
        <authorList>
            <person name="Lovell J.T."/>
            <person name="Bentley N."/>
            <person name="Bhattarai G."/>
            <person name="Jenkins J.W."/>
            <person name="Sreedasyam A."/>
            <person name="Alarcon Y."/>
            <person name="Bock C."/>
            <person name="Boston L."/>
            <person name="Carlson J."/>
            <person name="Cervantes K."/>
            <person name="Clermont K."/>
            <person name="Krom N."/>
            <person name="Kubenka K."/>
            <person name="Mamidi S."/>
            <person name="Mattison C."/>
            <person name="Monteros M."/>
            <person name="Pisani C."/>
            <person name="Plott C."/>
            <person name="Rajasekar S."/>
            <person name="Rhein H.S."/>
            <person name="Rohla C."/>
            <person name="Song M."/>
            <person name="Hilaire R.S."/>
            <person name="Shu S."/>
            <person name="Wells L."/>
            <person name="Wang X."/>
            <person name="Webber J."/>
            <person name="Heerema R.J."/>
            <person name="Klein P."/>
            <person name="Conner P."/>
            <person name="Grauke L."/>
            <person name="Grimwood J."/>
            <person name="Schmutz J."/>
            <person name="Randall J.J."/>
        </authorList>
    </citation>
    <scope>NUCLEOTIDE SEQUENCE</scope>
    <source>
        <tissue evidence="7">Leaf</tissue>
    </source>
</reference>
<keyword evidence="2 5" id="KW-0217">Developmental protein</keyword>
<evidence type="ECO:0000256" key="1">
    <source>
        <dbReference type="ARBA" id="ARBA00008956"/>
    </source>
</evidence>
<keyword evidence="4 5" id="KW-0287">Flowering</keyword>
<evidence type="ECO:0000256" key="5">
    <source>
        <dbReference type="RuleBase" id="RU364012"/>
    </source>
</evidence>
<feature type="compositionally biased region" description="Low complexity" evidence="6">
    <location>
        <begin position="422"/>
        <end position="434"/>
    </location>
</feature>
<evidence type="ECO:0000313" key="7">
    <source>
        <dbReference type="EMBL" id="KAG6689910.1"/>
    </source>
</evidence>
<gene>
    <name evidence="7" type="ORF">I3842_11G197200</name>
</gene>
<name>A0A922DT89_CARIL</name>
<protein>
    <recommendedName>
        <fullName evidence="5">FRIGIDA-like protein</fullName>
    </recommendedName>
</protein>
<proteinExistence type="inferred from homology"/>
<keyword evidence="3 5" id="KW-0221">Differentiation</keyword>
<dbReference type="EMBL" id="CM031835">
    <property type="protein sequence ID" value="KAG6689910.1"/>
    <property type="molecule type" value="Genomic_DNA"/>
</dbReference>
<dbReference type="AlphaFoldDB" id="A0A922DT89"/>
<evidence type="ECO:0000256" key="4">
    <source>
        <dbReference type="ARBA" id="ARBA00023089"/>
    </source>
</evidence>
<organism evidence="7 8">
    <name type="scientific">Carya illinoinensis</name>
    <name type="common">Pecan</name>
    <dbReference type="NCBI Taxonomy" id="32201"/>
    <lineage>
        <taxon>Eukaryota</taxon>
        <taxon>Viridiplantae</taxon>
        <taxon>Streptophyta</taxon>
        <taxon>Embryophyta</taxon>
        <taxon>Tracheophyta</taxon>
        <taxon>Spermatophyta</taxon>
        <taxon>Magnoliopsida</taxon>
        <taxon>eudicotyledons</taxon>
        <taxon>Gunneridae</taxon>
        <taxon>Pentapetalae</taxon>
        <taxon>rosids</taxon>
        <taxon>fabids</taxon>
        <taxon>Fagales</taxon>
        <taxon>Juglandaceae</taxon>
        <taxon>Carya</taxon>
    </lineage>
</organism>
<comment type="similarity">
    <text evidence="1 5">Belongs to the Frigida family.</text>
</comment>
<evidence type="ECO:0000256" key="2">
    <source>
        <dbReference type="ARBA" id="ARBA00022473"/>
    </source>
</evidence>
<feature type="region of interest" description="Disordered" evidence="6">
    <location>
        <begin position="68"/>
        <end position="112"/>
    </location>
</feature>
<comment type="caution">
    <text evidence="7">The sequence shown here is derived from an EMBL/GenBank/DDBJ whole genome shotgun (WGS) entry which is preliminary data.</text>
</comment>
<feature type="compositionally biased region" description="Polar residues" evidence="6">
    <location>
        <begin position="73"/>
        <end position="98"/>
    </location>
</feature>
<evidence type="ECO:0000256" key="3">
    <source>
        <dbReference type="ARBA" id="ARBA00022782"/>
    </source>
</evidence>
<accession>A0A922DT89</accession>
<evidence type="ECO:0000256" key="6">
    <source>
        <dbReference type="SAM" id="MobiDB-lite"/>
    </source>
</evidence>
<dbReference type="GO" id="GO:0030154">
    <property type="term" value="P:cell differentiation"/>
    <property type="evidence" value="ECO:0007669"/>
    <property type="project" value="UniProtKB-KW"/>
</dbReference>
<dbReference type="Pfam" id="PF07899">
    <property type="entry name" value="Frigida"/>
    <property type="match status" value="1"/>
</dbReference>
<dbReference type="GO" id="GO:0009908">
    <property type="term" value="P:flower development"/>
    <property type="evidence" value="ECO:0007669"/>
    <property type="project" value="UniProtKB-KW"/>
</dbReference>
<evidence type="ECO:0000313" key="8">
    <source>
        <dbReference type="Proteomes" id="UP000811246"/>
    </source>
</evidence>
<feature type="region of interest" description="Disordered" evidence="6">
    <location>
        <begin position="418"/>
        <end position="463"/>
    </location>
</feature>
<sequence length="585" mass="65465">MATLNAISAALKLIDVKKDDLKKAFDELQSHSSLLSSFSLSWSDLHAHFTSRQNSLVHRFHLLESLESREQNQPHATKSTQPNPTTEPSSSQAQCARNTSEEPSSSSPPQTQMTQIRVDVDPDMGSHSLTPPRPELKALCERMDGKELRKFITKCPKERGAIRAELPGAMRYAADPAAMVLDAMYGFYSGNSVKLRFKEDVELGRLRWSCVLLLETLTGIKASVGVEVRERAKKLSLEWKAKEVEWKGKASPNEVQMFEVLALVHLVAAYGLRSEFNVDELVDYFVIIARFRQAVELCQIIGLGDKVADIIQKLISREKQNLAVKFIFEFELSEKFPPVPLLKAYLKDAKQLANKVSKEGNKSRMALFITQNEAAAREVGAIKSVIKVIESHNLDSEYPRANLEKRIEMLEKLIANRKRPAQAHPMKPQQPQQQEPKKQKKHLQPKKEQQQQQQSQSKRPRTAALVDNVVVPLVVGGVTSTIHEYQQPHTRVTGSLPDCSAPYVSSSAAPYGMVGQTPTIAPYTGSSGRRYGFPGNPVGFTGNPSPVGSRLYSSEPYLTSDYYDRPTAYSGYDVPPEYHPSYYPR</sequence>